<dbReference type="Proteomes" id="UP000054197">
    <property type="component" value="Unassembled WGS sequence"/>
</dbReference>
<gene>
    <name evidence="3" type="ORF">AO063_29180</name>
</gene>
<name>A0A0W0H780_PSEFL</name>
<proteinExistence type="predicted"/>
<dbReference type="InterPro" id="IPR029044">
    <property type="entry name" value="Nucleotide-diphossugar_trans"/>
</dbReference>
<keyword evidence="1" id="KW-1003">Cell membrane</keyword>
<sequence length="392" mass="44094">MSLKQVDAVPGADEMPLVSVVVPSYNHAKHISKAIDSVLGQSFSNFELLISDDCSPDNSWEVISSFTDPRIRTFRQERNLGPVGNLVFLIQQARGRYVALLNSDDAWYPSKLSKQVAILDAQPELGACFTWADLVDGTGQEISGPEAIWNDVFRQPNRTQGEWLKHFFLKGNCICHPSMLARKEVFETLGYYNPGLRQLPDFDMWIRLVKQFPIHVIQENLVAHLRDGNNTSAVSPENSARNLTELVEIFATFFESLPDHVFIDGFSEYFRLKGVPLTPARLEAEKFFLLLDSAFVQASGKAAALSLFIKRCADPEFERVLRDEYMFSVFDFYRITGQTGFGHFLMAAHHAAAPAPASVGGTLASPSGQSRVIYFLKRVVRRLRRELQRISA</sequence>
<keyword evidence="1" id="KW-0472">Membrane</keyword>
<accession>A0A0W0H780</accession>
<dbReference type="PANTHER" id="PTHR43685">
    <property type="entry name" value="GLYCOSYLTRANSFERASE"/>
    <property type="match status" value="1"/>
</dbReference>
<dbReference type="PANTHER" id="PTHR43685:SF11">
    <property type="entry name" value="GLYCOSYLTRANSFERASE TAGX-RELATED"/>
    <property type="match status" value="1"/>
</dbReference>
<reference evidence="3 4" key="1">
    <citation type="submission" date="2015-09" db="EMBL/GenBank/DDBJ databases">
        <title>Genome sequence of ICMP 11288.</title>
        <authorList>
            <person name="Visnovsky S."/>
            <person name="Lu A."/>
            <person name="Panda P."/>
            <person name="Pitman A."/>
        </authorList>
    </citation>
    <scope>NUCLEOTIDE SEQUENCE [LARGE SCALE GENOMIC DNA]</scope>
    <source>
        <strain evidence="3 4">ICMP 11288</strain>
    </source>
</reference>
<dbReference type="Gene3D" id="3.90.550.10">
    <property type="entry name" value="Spore Coat Polysaccharide Biosynthesis Protein SpsA, Chain A"/>
    <property type="match status" value="1"/>
</dbReference>
<evidence type="ECO:0000256" key="1">
    <source>
        <dbReference type="ARBA" id="ARBA00022519"/>
    </source>
</evidence>
<organism evidence="3 4">
    <name type="scientific">Pseudomonas fluorescens ICMP 11288</name>
    <dbReference type="NCBI Taxonomy" id="1198309"/>
    <lineage>
        <taxon>Bacteria</taxon>
        <taxon>Pseudomonadati</taxon>
        <taxon>Pseudomonadota</taxon>
        <taxon>Gammaproteobacteria</taxon>
        <taxon>Pseudomonadales</taxon>
        <taxon>Pseudomonadaceae</taxon>
        <taxon>Pseudomonas</taxon>
    </lineage>
</organism>
<evidence type="ECO:0000259" key="2">
    <source>
        <dbReference type="Pfam" id="PF00535"/>
    </source>
</evidence>
<protein>
    <recommendedName>
        <fullName evidence="2">Glycosyltransferase 2-like domain-containing protein</fullName>
    </recommendedName>
</protein>
<evidence type="ECO:0000313" key="4">
    <source>
        <dbReference type="Proteomes" id="UP000054197"/>
    </source>
</evidence>
<evidence type="ECO:0000313" key="3">
    <source>
        <dbReference type="EMBL" id="KTB56634.1"/>
    </source>
</evidence>
<dbReference type="InterPro" id="IPR001173">
    <property type="entry name" value="Glyco_trans_2-like"/>
</dbReference>
<dbReference type="AlphaFoldDB" id="A0A0W0H780"/>
<dbReference type="EMBL" id="LKEF01000067">
    <property type="protein sequence ID" value="KTB56634.1"/>
    <property type="molecule type" value="Genomic_DNA"/>
</dbReference>
<comment type="caution">
    <text evidence="3">The sequence shown here is derived from an EMBL/GenBank/DDBJ whole genome shotgun (WGS) entry which is preliminary data.</text>
</comment>
<dbReference type="SUPFAM" id="SSF53448">
    <property type="entry name" value="Nucleotide-diphospho-sugar transferases"/>
    <property type="match status" value="1"/>
</dbReference>
<feature type="domain" description="Glycosyltransferase 2-like" evidence="2">
    <location>
        <begin position="19"/>
        <end position="175"/>
    </location>
</feature>
<keyword evidence="1" id="KW-0997">Cell inner membrane</keyword>
<dbReference type="InterPro" id="IPR050834">
    <property type="entry name" value="Glycosyltransf_2"/>
</dbReference>
<dbReference type="Pfam" id="PF00535">
    <property type="entry name" value="Glycos_transf_2"/>
    <property type="match status" value="1"/>
</dbReference>